<evidence type="ECO:0000313" key="10">
    <source>
        <dbReference type="Proteomes" id="UP000054495"/>
    </source>
</evidence>
<feature type="transmembrane region" description="Helical" evidence="7">
    <location>
        <begin position="438"/>
        <end position="461"/>
    </location>
</feature>
<dbReference type="EMBL" id="KE124787">
    <property type="protein sequence ID" value="EPB79896.1"/>
    <property type="molecule type" value="Genomic_DNA"/>
</dbReference>
<dbReference type="PANTHER" id="PTHR48043:SF23">
    <property type="entry name" value="UDP-GLUCURONOSYLTRANSFERASE"/>
    <property type="match status" value="1"/>
</dbReference>
<evidence type="ECO:0000256" key="2">
    <source>
        <dbReference type="ARBA" id="ARBA00012544"/>
    </source>
</evidence>
<protein>
    <recommendedName>
        <fullName evidence="2">glucuronosyltransferase</fullName>
        <ecNumber evidence="2">2.4.1.17</ecNumber>
    </recommendedName>
</protein>
<dbReference type="EC" id="2.4.1.17" evidence="2"/>
<keyword evidence="4 9" id="KW-0808">Transferase</keyword>
<evidence type="ECO:0000256" key="6">
    <source>
        <dbReference type="ARBA" id="ARBA00047475"/>
    </source>
</evidence>
<keyword evidence="10" id="KW-1185">Reference proteome</keyword>
<keyword evidence="5 8" id="KW-0732">Signal</keyword>
<dbReference type="InterPro" id="IPR050271">
    <property type="entry name" value="UDP-glycosyltransferase"/>
</dbReference>
<sequence>MQIKLLLMLLSSLHVADSYKILVYSAPLSFSHMQFVGRIADILQEAGHDVTVFHPRREMLPESAISTAAKHAIFELPDELKDKMSTKNMDFWDKNTGTVSFQLKFVEAFTQLQVEVCDLVLSENRTMDELRNEHFDVGITEFIGACGFGLFDRIGVNHIIVASAVGVSGTMNNFFDMPNLPSITPSFLSLFTDKMNFIERTINFITARIADSISDYITRRYENVWKRHGALPKLEDYRAKINYILSNSDEFLHFPQPTTAKVVHIGGITIPEAPQLTEEFQLVMEQKDRAGVVYISLGSLVPTTKMPTYFREAIFHVARTFPQITFLWKTDVNDTVPKIPNLHTFPNARLVEAKNTTIVLTKEDFNNQTFEAALRQIVEDESFSIRAKRLASLMLNKPFPLKERLLSTVEFSSKHGKIENLDIYGTNFNILQYYCIDVIAFLAILSALSLIFSVLLCKLCLRKTLLRKMKEE</sequence>
<comment type="similarity">
    <text evidence="1">Belongs to the UDP-glycosyltransferase family.</text>
</comment>
<gene>
    <name evidence="9" type="ORF">ANCCEY_00962</name>
</gene>
<feature type="signal peptide" evidence="8">
    <location>
        <begin position="1"/>
        <end position="18"/>
    </location>
</feature>
<dbReference type="AlphaFoldDB" id="A0A0D6MAZ1"/>
<dbReference type="InterPro" id="IPR002213">
    <property type="entry name" value="UDP_glucos_trans"/>
</dbReference>
<keyword evidence="7" id="KW-1133">Transmembrane helix</keyword>
<keyword evidence="7" id="KW-0472">Membrane</keyword>
<feature type="chain" id="PRO_5002307938" description="glucuronosyltransferase" evidence="8">
    <location>
        <begin position="19"/>
        <end position="472"/>
    </location>
</feature>
<accession>A0A0D6MAZ1</accession>
<dbReference type="Proteomes" id="UP000054495">
    <property type="component" value="Unassembled WGS sequence"/>
</dbReference>
<evidence type="ECO:0000256" key="5">
    <source>
        <dbReference type="ARBA" id="ARBA00022729"/>
    </source>
</evidence>
<evidence type="ECO:0000256" key="1">
    <source>
        <dbReference type="ARBA" id="ARBA00009995"/>
    </source>
</evidence>
<name>A0A0D6MAZ1_9BILA</name>
<evidence type="ECO:0000256" key="7">
    <source>
        <dbReference type="SAM" id="Phobius"/>
    </source>
</evidence>
<dbReference type="SUPFAM" id="SSF53756">
    <property type="entry name" value="UDP-Glycosyltransferase/glycogen phosphorylase"/>
    <property type="match status" value="1"/>
</dbReference>
<dbReference type="GO" id="GO:0015020">
    <property type="term" value="F:glucuronosyltransferase activity"/>
    <property type="evidence" value="ECO:0007669"/>
    <property type="project" value="UniProtKB-EC"/>
</dbReference>
<keyword evidence="3" id="KW-0328">Glycosyltransferase</keyword>
<dbReference type="PANTHER" id="PTHR48043">
    <property type="entry name" value="EG:EG0003.4 PROTEIN-RELATED"/>
    <property type="match status" value="1"/>
</dbReference>
<keyword evidence="7" id="KW-0812">Transmembrane</keyword>
<evidence type="ECO:0000256" key="8">
    <source>
        <dbReference type="SAM" id="SignalP"/>
    </source>
</evidence>
<comment type="catalytic activity">
    <reaction evidence="6">
        <text>glucuronate acceptor + UDP-alpha-D-glucuronate = acceptor beta-D-glucuronoside + UDP + H(+)</text>
        <dbReference type="Rhea" id="RHEA:21032"/>
        <dbReference type="ChEBI" id="CHEBI:15378"/>
        <dbReference type="ChEBI" id="CHEBI:58052"/>
        <dbReference type="ChEBI" id="CHEBI:58223"/>
        <dbReference type="ChEBI" id="CHEBI:132367"/>
        <dbReference type="ChEBI" id="CHEBI:132368"/>
        <dbReference type="EC" id="2.4.1.17"/>
    </reaction>
</comment>
<evidence type="ECO:0000313" key="9">
    <source>
        <dbReference type="EMBL" id="EPB79896.1"/>
    </source>
</evidence>
<organism evidence="9 10">
    <name type="scientific">Ancylostoma ceylanicum</name>
    <dbReference type="NCBI Taxonomy" id="53326"/>
    <lineage>
        <taxon>Eukaryota</taxon>
        <taxon>Metazoa</taxon>
        <taxon>Ecdysozoa</taxon>
        <taxon>Nematoda</taxon>
        <taxon>Chromadorea</taxon>
        <taxon>Rhabditida</taxon>
        <taxon>Rhabditina</taxon>
        <taxon>Rhabditomorpha</taxon>
        <taxon>Strongyloidea</taxon>
        <taxon>Ancylostomatidae</taxon>
        <taxon>Ancylostomatinae</taxon>
        <taxon>Ancylostoma</taxon>
    </lineage>
</organism>
<dbReference type="Gene3D" id="3.40.50.2000">
    <property type="entry name" value="Glycogen Phosphorylase B"/>
    <property type="match status" value="1"/>
</dbReference>
<reference evidence="9 10" key="1">
    <citation type="submission" date="2013-05" db="EMBL/GenBank/DDBJ databases">
        <title>Draft genome of the parasitic nematode Anyclostoma ceylanicum.</title>
        <authorList>
            <person name="Mitreva M."/>
        </authorList>
    </citation>
    <scope>NUCLEOTIDE SEQUENCE [LARGE SCALE GENOMIC DNA]</scope>
</reference>
<proteinExistence type="inferred from homology"/>
<evidence type="ECO:0000256" key="3">
    <source>
        <dbReference type="ARBA" id="ARBA00022676"/>
    </source>
</evidence>
<dbReference type="Pfam" id="PF00201">
    <property type="entry name" value="UDPGT"/>
    <property type="match status" value="2"/>
</dbReference>
<evidence type="ECO:0000256" key="4">
    <source>
        <dbReference type="ARBA" id="ARBA00022679"/>
    </source>
</evidence>